<feature type="domain" description="F-box" evidence="2">
    <location>
        <begin position="231"/>
        <end position="277"/>
    </location>
</feature>
<sequence>MDDHNIRSARGTGLFRFTKPAGSHFVQSYNTSKGRFAINNRGLVASTSGSASHHVTLPTKHSPAAESSKDVDIPKPQGNQCNVAESSKVADILNSNPQGNQCNEAESSKVADILNSNPQGSQCSADLGSTNDDFGTLKRELLEVRSDMKKLGRHHTNWLRRDERIRNELQEIKNVLTNLLNKVEPTIPISTAVEESEPTVVVINSQVPIRAGFKRKSSEKDAGSKKFKKNPITLEDLPADCLVLIYSKLEKQDRFNLTLSAPKLFSTLRDLETWQDVSIFFDNRHEKSYRLLPYLLEQEHLKCLRIDCDARCSTHAQNCESFRALTKMLRRLIDFEFFEIQTLELVNTERLFTVFSTAAVNDFLKTAANFISRQKNLKGLSLSGSWISVKHATYLIDGIANLHSLSTLNISELVKFESIQLNDVSQMFSKNFGNLRILVLDNCLLCEKVIKEIAKFEALESLEVLATDVSIYQPGSTMWQTLSHVSVCYTIYKMNLLAAQNFSRIFVKSMPLTKLELHLDKTLSESDAQSSGSYLRATCSSIQEIVLVVTESSSIVALLAFTRGVIKMASLVQLKVMTNKNFSQEDENEVTKMVTSLRTRKLCFTLDQREFMLRPSLWNSLFG</sequence>
<proteinExistence type="predicted"/>
<dbReference type="RefSeq" id="XP_055869600.1">
    <property type="nucleotide sequence ID" value="XM_056013625.1"/>
</dbReference>
<dbReference type="InterPro" id="IPR032675">
    <property type="entry name" value="LRR_dom_sf"/>
</dbReference>
<keyword evidence="3" id="KW-1185">Reference proteome</keyword>
<dbReference type="SUPFAM" id="SSF52047">
    <property type="entry name" value="RNI-like"/>
    <property type="match status" value="1"/>
</dbReference>
<feature type="region of interest" description="Disordered" evidence="1">
    <location>
        <begin position="49"/>
        <end position="74"/>
    </location>
</feature>
<protein>
    <submittedName>
        <fullName evidence="4">Uncharacterized protein LOC106052852 isoform X1</fullName>
    </submittedName>
</protein>
<evidence type="ECO:0000256" key="1">
    <source>
        <dbReference type="SAM" id="MobiDB-lite"/>
    </source>
</evidence>
<evidence type="ECO:0000313" key="3">
    <source>
        <dbReference type="Proteomes" id="UP001165740"/>
    </source>
</evidence>
<dbReference type="Proteomes" id="UP001165740">
    <property type="component" value="Chromosome 16"/>
</dbReference>
<dbReference type="InterPro" id="IPR001810">
    <property type="entry name" value="F-box_dom"/>
</dbReference>
<reference evidence="4" key="1">
    <citation type="submission" date="2025-08" db="UniProtKB">
        <authorList>
            <consortium name="RefSeq"/>
        </authorList>
    </citation>
    <scope>IDENTIFICATION</scope>
</reference>
<dbReference type="GeneID" id="106052852"/>
<evidence type="ECO:0000313" key="4">
    <source>
        <dbReference type="RefSeq" id="XP_055869600.1"/>
    </source>
</evidence>
<dbReference type="Gene3D" id="3.80.10.10">
    <property type="entry name" value="Ribonuclease Inhibitor"/>
    <property type="match status" value="1"/>
</dbReference>
<evidence type="ECO:0000259" key="2">
    <source>
        <dbReference type="PROSITE" id="PS50181"/>
    </source>
</evidence>
<name>A0A9W2Z3W2_BIOGL</name>
<organism evidence="3 4">
    <name type="scientific">Biomphalaria glabrata</name>
    <name type="common">Bloodfluke planorb</name>
    <name type="synonym">Freshwater snail</name>
    <dbReference type="NCBI Taxonomy" id="6526"/>
    <lineage>
        <taxon>Eukaryota</taxon>
        <taxon>Metazoa</taxon>
        <taxon>Spiralia</taxon>
        <taxon>Lophotrochozoa</taxon>
        <taxon>Mollusca</taxon>
        <taxon>Gastropoda</taxon>
        <taxon>Heterobranchia</taxon>
        <taxon>Euthyneura</taxon>
        <taxon>Panpulmonata</taxon>
        <taxon>Hygrophila</taxon>
        <taxon>Lymnaeoidea</taxon>
        <taxon>Planorbidae</taxon>
        <taxon>Biomphalaria</taxon>
    </lineage>
</organism>
<dbReference type="AlphaFoldDB" id="A0A9W2Z3W2"/>
<gene>
    <name evidence="4" type="primary">LOC106052852</name>
</gene>
<dbReference type="PROSITE" id="PS50181">
    <property type="entry name" value="FBOX"/>
    <property type="match status" value="1"/>
</dbReference>
<accession>A0A9W2Z3W2</accession>